<dbReference type="InterPro" id="IPR024060">
    <property type="entry name" value="Ureidoglycolate_lyase_dom_sf"/>
</dbReference>
<dbReference type="GO" id="GO:0000256">
    <property type="term" value="P:allantoin catabolic process"/>
    <property type="evidence" value="ECO:0007669"/>
    <property type="project" value="InterPro"/>
</dbReference>
<keyword evidence="6" id="KW-1185">Reference proteome</keyword>
<dbReference type="Proteomes" id="UP000002484">
    <property type="component" value="Chromosome"/>
</dbReference>
<dbReference type="InterPro" id="IPR011051">
    <property type="entry name" value="RmlC_Cupin_sf"/>
</dbReference>
<keyword evidence="3" id="KW-0456">Lyase</keyword>
<dbReference type="GO" id="GO:0004848">
    <property type="term" value="F:ureidoglycolate hydrolase activity"/>
    <property type="evidence" value="ECO:0007669"/>
    <property type="project" value="InterPro"/>
</dbReference>
<evidence type="ECO:0000313" key="6">
    <source>
        <dbReference type="Proteomes" id="UP000002484"/>
    </source>
</evidence>
<evidence type="ECO:0000256" key="4">
    <source>
        <dbReference type="ARBA" id="ARBA00047684"/>
    </source>
</evidence>
<dbReference type="PANTHER" id="PTHR35721">
    <property type="entry name" value="UREIDOGLYCOLATE HYDROLASE"/>
    <property type="match status" value="1"/>
</dbReference>
<protein>
    <recommendedName>
        <fullName evidence="7">Ureidoglycolate hydrolase</fullName>
    </recommendedName>
</protein>
<evidence type="ECO:0000256" key="3">
    <source>
        <dbReference type="ARBA" id="ARBA00023239"/>
    </source>
</evidence>
<organism evidence="5 6">
    <name type="scientific">Pseudofrankia inefficax (strain DSM 45817 / CECT 9037 / DDB 130130 / EuI1c)</name>
    <name type="common">Frankia inefficax</name>
    <dbReference type="NCBI Taxonomy" id="298654"/>
    <lineage>
        <taxon>Bacteria</taxon>
        <taxon>Bacillati</taxon>
        <taxon>Actinomycetota</taxon>
        <taxon>Actinomycetes</taxon>
        <taxon>Frankiales</taxon>
        <taxon>Frankiaceae</taxon>
        <taxon>Pseudofrankia</taxon>
    </lineage>
</organism>
<dbReference type="GO" id="GO:0006144">
    <property type="term" value="P:purine nucleobase metabolic process"/>
    <property type="evidence" value="ECO:0007669"/>
    <property type="project" value="UniProtKB-KW"/>
</dbReference>
<evidence type="ECO:0008006" key="7">
    <source>
        <dbReference type="Google" id="ProtNLM"/>
    </source>
</evidence>
<dbReference type="GO" id="GO:0050385">
    <property type="term" value="F:ureidoglycolate lyase activity"/>
    <property type="evidence" value="ECO:0007669"/>
    <property type="project" value="UniProtKB-EC"/>
</dbReference>
<comment type="subunit">
    <text evidence="1">Homodimer.</text>
</comment>
<dbReference type="eggNOG" id="COG3194">
    <property type="taxonomic scope" value="Bacteria"/>
</dbReference>
<reference evidence="5 6" key="1">
    <citation type="submission" date="2010-10" db="EMBL/GenBank/DDBJ databases">
        <title>Complete sequence of Frankia sp. EuI1c.</title>
        <authorList>
            <consortium name="US DOE Joint Genome Institute"/>
            <person name="Lucas S."/>
            <person name="Copeland A."/>
            <person name="Lapidus A."/>
            <person name="Cheng J.-F."/>
            <person name="Bruce D."/>
            <person name="Goodwin L."/>
            <person name="Pitluck S."/>
            <person name="Chertkov O."/>
            <person name="Detter J.C."/>
            <person name="Han C."/>
            <person name="Tapia R."/>
            <person name="Land M."/>
            <person name="Hauser L."/>
            <person name="Jeffries C."/>
            <person name="Kyrpides N."/>
            <person name="Ivanova N."/>
            <person name="Mikhailova N."/>
            <person name="Beauchemin N."/>
            <person name="Sen A."/>
            <person name="Sur S.A."/>
            <person name="Gtari M."/>
            <person name="Wall L."/>
            <person name="Tisa L."/>
            <person name="Woyke T."/>
        </authorList>
    </citation>
    <scope>NUCLEOTIDE SEQUENCE [LARGE SCALE GENOMIC DNA]</scope>
    <source>
        <strain evidence="6">DSM 45817 / CECT 9037 / EuI1c</strain>
    </source>
</reference>
<evidence type="ECO:0000313" key="5">
    <source>
        <dbReference type="EMBL" id="ADP82381.1"/>
    </source>
</evidence>
<dbReference type="OrthoDB" id="9804602at2"/>
<proteinExistence type="predicted"/>
<dbReference type="PANTHER" id="PTHR35721:SF1">
    <property type="entry name" value="UREIDOGLYCOLATE HYDROLASE"/>
    <property type="match status" value="1"/>
</dbReference>
<dbReference type="RefSeq" id="WP_013425499.1">
    <property type="nucleotide sequence ID" value="NC_014666.1"/>
</dbReference>
<evidence type="ECO:0000256" key="2">
    <source>
        <dbReference type="ARBA" id="ARBA00022631"/>
    </source>
</evidence>
<dbReference type="Pfam" id="PF04115">
    <property type="entry name" value="Ureidogly_lyase"/>
    <property type="match status" value="1"/>
</dbReference>
<keyword evidence="2" id="KW-0659">Purine metabolism</keyword>
<dbReference type="EMBL" id="CP002299">
    <property type="protein sequence ID" value="ADP82381.1"/>
    <property type="molecule type" value="Genomic_DNA"/>
</dbReference>
<name>E3JD97_PSEI1</name>
<dbReference type="HOGENOM" id="CLU_070445_1_0_11"/>
<dbReference type="InParanoid" id="E3JD97"/>
<sequence length="165" mass="17932">MALTRHAVATVPITENAFAPYGQVLAAQPDSTRTTAAEAALDLSRGTPRFYVMELTHGRTTFTRITRHRQVTQVLAAVGGGAWWMAVARGEGPAEVAPALDEIVAFEIPGDVAVLLHRGTWHAGPFFDGPRMAFFNLELTDTNAADHDTSQLDVRLGVECWFDRG</sequence>
<dbReference type="AlphaFoldDB" id="E3JD97"/>
<dbReference type="Gene3D" id="2.60.120.480">
    <property type="entry name" value="Ureidoglycolate hydrolase"/>
    <property type="match status" value="1"/>
</dbReference>
<evidence type="ECO:0000256" key="1">
    <source>
        <dbReference type="ARBA" id="ARBA00011738"/>
    </source>
</evidence>
<dbReference type="STRING" id="298654.FraEuI1c_4382"/>
<dbReference type="InterPro" id="IPR007247">
    <property type="entry name" value="Ureidogly_lyase"/>
</dbReference>
<dbReference type="KEGG" id="fri:FraEuI1c_4382"/>
<dbReference type="SUPFAM" id="SSF51182">
    <property type="entry name" value="RmlC-like cupins"/>
    <property type="match status" value="1"/>
</dbReference>
<accession>E3JD97</accession>
<comment type="catalytic activity">
    <reaction evidence="4">
        <text>(S)-ureidoglycolate = urea + glyoxylate</text>
        <dbReference type="Rhea" id="RHEA:11304"/>
        <dbReference type="ChEBI" id="CHEBI:16199"/>
        <dbReference type="ChEBI" id="CHEBI:36655"/>
        <dbReference type="ChEBI" id="CHEBI:57296"/>
        <dbReference type="EC" id="4.3.2.3"/>
    </reaction>
</comment>
<gene>
    <name evidence="5" type="ordered locus">FraEuI1c_4382</name>
</gene>